<sequence length="94" mass="10766">MEIREKNKGKSKGPLDRIVRISQYPQVQNHPLRFMTLDSCVQENSGKFKGTGVWKLPTGVVNEGSFQKIRKHFLHTSIANGLSYIVNWPIKPRC</sequence>
<gene>
    <name evidence="1" type="primary">NUDT6_0</name>
    <name evidence="1" type="ORF">CFP56_034212</name>
</gene>
<organism evidence="1 2">
    <name type="scientific">Quercus suber</name>
    <name type="common">Cork oak</name>
    <dbReference type="NCBI Taxonomy" id="58331"/>
    <lineage>
        <taxon>Eukaryota</taxon>
        <taxon>Viridiplantae</taxon>
        <taxon>Streptophyta</taxon>
        <taxon>Embryophyta</taxon>
        <taxon>Tracheophyta</taxon>
        <taxon>Spermatophyta</taxon>
        <taxon>Magnoliopsida</taxon>
        <taxon>eudicotyledons</taxon>
        <taxon>Gunneridae</taxon>
        <taxon>Pentapetalae</taxon>
        <taxon>rosids</taxon>
        <taxon>fabids</taxon>
        <taxon>Fagales</taxon>
        <taxon>Fagaceae</taxon>
        <taxon>Quercus</taxon>
    </lineage>
</organism>
<name>A0AAW0JCW1_QUESU</name>
<proteinExistence type="predicted"/>
<dbReference type="AlphaFoldDB" id="A0AAW0JCW1"/>
<dbReference type="Proteomes" id="UP000237347">
    <property type="component" value="Unassembled WGS sequence"/>
</dbReference>
<evidence type="ECO:0000313" key="2">
    <source>
        <dbReference type="Proteomes" id="UP000237347"/>
    </source>
</evidence>
<keyword evidence="2" id="KW-1185">Reference proteome</keyword>
<accession>A0AAW0JCW1</accession>
<protein>
    <submittedName>
        <fullName evidence="1">Nudix hydrolase 6</fullName>
    </submittedName>
</protein>
<dbReference type="EMBL" id="PKMF04000596">
    <property type="protein sequence ID" value="KAK7824649.1"/>
    <property type="molecule type" value="Genomic_DNA"/>
</dbReference>
<keyword evidence="1" id="KW-0378">Hydrolase</keyword>
<dbReference type="GO" id="GO:0016787">
    <property type="term" value="F:hydrolase activity"/>
    <property type="evidence" value="ECO:0007669"/>
    <property type="project" value="UniProtKB-KW"/>
</dbReference>
<comment type="caution">
    <text evidence="1">The sequence shown here is derived from an EMBL/GenBank/DDBJ whole genome shotgun (WGS) entry which is preliminary data.</text>
</comment>
<evidence type="ECO:0000313" key="1">
    <source>
        <dbReference type="EMBL" id="KAK7824649.1"/>
    </source>
</evidence>
<reference evidence="1 2" key="1">
    <citation type="journal article" date="2018" name="Sci. Data">
        <title>The draft genome sequence of cork oak.</title>
        <authorList>
            <person name="Ramos A.M."/>
            <person name="Usie A."/>
            <person name="Barbosa P."/>
            <person name="Barros P.M."/>
            <person name="Capote T."/>
            <person name="Chaves I."/>
            <person name="Simoes F."/>
            <person name="Abreu I."/>
            <person name="Carrasquinho I."/>
            <person name="Faro C."/>
            <person name="Guimaraes J.B."/>
            <person name="Mendonca D."/>
            <person name="Nobrega F."/>
            <person name="Rodrigues L."/>
            <person name="Saibo N.J.M."/>
            <person name="Varela M.C."/>
            <person name="Egas C."/>
            <person name="Matos J."/>
            <person name="Miguel C.M."/>
            <person name="Oliveira M.M."/>
            <person name="Ricardo C.P."/>
            <person name="Goncalves S."/>
        </authorList>
    </citation>
    <scope>NUCLEOTIDE SEQUENCE [LARGE SCALE GENOMIC DNA]</scope>
    <source>
        <strain evidence="2">cv. HL8</strain>
    </source>
</reference>